<proteinExistence type="predicted"/>
<dbReference type="OrthoDB" id="6604226at2759"/>
<feature type="transmembrane region" description="Helical" evidence="1">
    <location>
        <begin position="38"/>
        <end position="64"/>
    </location>
</feature>
<sequence length="96" mass="11098">MAGLAVICAPLFMSQELPLNVWYPFSTKPLLRKFILYFMHICAIEHVVFCLGMDVMIAIFFFYLAARMEILAFEIEQATDEAHVISSIQKHQEIIE</sequence>
<dbReference type="EMBL" id="LBMM01009872">
    <property type="protein sequence ID" value="KMQ87825.1"/>
    <property type="molecule type" value="Genomic_DNA"/>
</dbReference>
<gene>
    <name evidence="2" type="ORF">RF55_12795</name>
</gene>
<keyword evidence="1" id="KW-0472">Membrane</keyword>
<protein>
    <submittedName>
        <fullName evidence="2">Odorant receptor or2-like protein</fullName>
    </submittedName>
</protein>
<name>A0A0J7N556_LASNI</name>
<comment type="caution">
    <text evidence="2">The sequence shown here is derived from an EMBL/GenBank/DDBJ whole genome shotgun (WGS) entry which is preliminary data.</text>
</comment>
<keyword evidence="2" id="KW-0675">Receptor</keyword>
<dbReference type="Proteomes" id="UP000036403">
    <property type="component" value="Unassembled WGS sequence"/>
</dbReference>
<organism evidence="2 3">
    <name type="scientific">Lasius niger</name>
    <name type="common">Black garden ant</name>
    <dbReference type="NCBI Taxonomy" id="67767"/>
    <lineage>
        <taxon>Eukaryota</taxon>
        <taxon>Metazoa</taxon>
        <taxon>Ecdysozoa</taxon>
        <taxon>Arthropoda</taxon>
        <taxon>Hexapoda</taxon>
        <taxon>Insecta</taxon>
        <taxon>Pterygota</taxon>
        <taxon>Neoptera</taxon>
        <taxon>Endopterygota</taxon>
        <taxon>Hymenoptera</taxon>
        <taxon>Apocrita</taxon>
        <taxon>Aculeata</taxon>
        <taxon>Formicoidea</taxon>
        <taxon>Formicidae</taxon>
        <taxon>Formicinae</taxon>
        <taxon>Lasius</taxon>
        <taxon>Lasius</taxon>
    </lineage>
</organism>
<evidence type="ECO:0000313" key="2">
    <source>
        <dbReference type="EMBL" id="KMQ87825.1"/>
    </source>
</evidence>
<dbReference type="AlphaFoldDB" id="A0A0J7N556"/>
<keyword evidence="3" id="KW-1185">Reference proteome</keyword>
<keyword evidence="1" id="KW-1133">Transmembrane helix</keyword>
<accession>A0A0J7N556</accession>
<reference evidence="2 3" key="1">
    <citation type="submission" date="2015-04" db="EMBL/GenBank/DDBJ databases">
        <title>Lasius niger genome sequencing.</title>
        <authorList>
            <person name="Konorov E.A."/>
            <person name="Nikitin M.A."/>
            <person name="Kirill M.V."/>
            <person name="Chang P."/>
        </authorList>
    </citation>
    <scope>NUCLEOTIDE SEQUENCE [LARGE SCALE GENOMIC DNA]</scope>
    <source>
        <tissue evidence="2">Whole</tissue>
    </source>
</reference>
<evidence type="ECO:0000256" key="1">
    <source>
        <dbReference type="SAM" id="Phobius"/>
    </source>
</evidence>
<keyword evidence="1" id="KW-0812">Transmembrane</keyword>
<dbReference type="PaxDb" id="67767-A0A0J7N556"/>
<evidence type="ECO:0000313" key="3">
    <source>
        <dbReference type="Proteomes" id="UP000036403"/>
    </source>
</evidence>